<evidence type="ECO:0000313" key="1">
    <source>
        <dbReference type="EMBL" id="VTJ51953.1"/>
    </source>
</evidence>
<gene>
    <name evidence="1" type="ORF">MONAX_5E046228</name>
</gene>
<dbReference type="Proteomes" id="UP000335636">
    <property type="component" value="Unassembled WGS sequence"/>
</dbReference>
<evidence type="ECO:0000313" key="2">
    <source>
        <dbReference type="Proteomes" id="UP000335636"/>
    </source>
</evidence>
<dbReference type="AlphaFoldDB" id="A0A5E4A3U5"/>
<dbReference type="EMBL" id="CABDUW010000012">
    <property type="protein sequence ID" value="VTJ51953.1"/>
    <property type="molecule type" value="Genomic_DNA"/>
</dbReference>
<keyword evidence="2" id="KW-1185">Reference proteome</keyword>
<reference evidence="1" key="1">
    <citation type="submission" date="2019-04" db="EMBL/GenBank/DDBJ databases">
        <authorList>
            <person name="Alioto T."/>
            <person name="Alioto T."/>
        </authorList>
    </citation>
    <scope>NUCLEOTIDE SEQUENCE [LARGE SCALE GENOMIC DNA]</scope>
</reference>
<comment type="caution">
    <text evidence="1">The sequence shown here is derived from an EMBL/GenBank/DDBJ whole genome shotgun (WGS) entry which is preliminary data.</text>
</comment>
<sequence length="73" mass="7695">MASGWLLMFKQHIVPLIDPEPNVTTTAQPSLERAAMAWGARHKACLPKPCTPLSLPACQDLKPAGSGNTVAAS</sequence>
<organism evidence="1 2">
    <name type="scientific">Marmota monax</name>
    <name type="common">Woodchuck</name>
    <dbReference type="NCBI Taxonomy" id="9995"/>
    <lineage>
        <taxon>Eukaryota</taxon>
        <taxon>Metazoa</taxon>
        <taxon>Chordata</taxon>
        <taxon>Craniata</taxon>
        <taxon>Vertebrata</taxon>
        <taxon>Euteleostomi</taxon>
        <taxon>Mammalia</taxon>
        <taxon>Eutheria</taxon>
        <taxon>Euarchontoglires</taxon>
        <taxon>Glires</taxon>
        <taxon>Rodentia</taxon>
        <taxon>Sciuromorpha</taxon>
        <taxon>Sciuridae</taxon>
        <taxon>Xerinae</taxon>
        <taxon>Marmotini</taxon>
        <taxon>Marmota</taxon>
    </lineage>
</organism>
<name>A0A5E4A3U5_MARMO</name>
<proteinExistence type="predicted"/>
<accession>A0A5E4A3U5</accession>
<protein>
    <submittedName>
        <fullName evidence="1">Uncharacterized protein</fullName>
    </submittedName>
</protein>